<sequence>MTEGLPYKHEKPMCVRMWLEVGHVCEPRQSVTGRALALDWRVWVRGVRGDISAFVQKVVFKLHPPSAFVYPKRVRQEPPYEIQESGCASIDIPIQVYLKFPSKPKKICLRYNLYIENNNKATSDSRCVYYDFENPSETLCSALMKGGGEVIAHTIKNETNKLVVFLENKPKELKPRKLKRYKYVEPIRCKHGTKASLLDDICSKCGESISPDFRQQLRSIKMTEDEINRVSQLYLSYKSYEKSVNSLILPPISDPIYRLPELPASLQSALTSVEADYAMQ</sequence>
<keyword evidence="1 2" id="KW-0539">Nucleus</keyword>
<dbReference type="InterPro" id="IPR055129">
    <property type="entry name" value="YEATS_dom"/>
</dbReference>
<protein>
    <recommendedName>
        <fullName evidence="3">YEATS domain-containing protein</fullName>
    </recommendedName>
</protein>
<comment type="subcellular location">
    <subcellularLocation>
        <location evidence="2">Nucleus</location>
    </subcellularLocation>
</comment>
<dbReference type="CDD" id="cd16906">
    <property type="entry name" value="YEATS_AF-9_like"/>
    <property type="match status" value="1"/>
</dbReference>
<evidence type="ECO:0000259" key="3">
    <source>
        <dbReference type="PROSITE" id="PS51037"/>
    </source>
</evidence>
<dbReference type="GO" id="GO:0045893">
    <property type="term" value="P:positive regulation of DNA-templated transcription"/>
    <property type="evidence" value="ECO:0007669"/>
    <property type="project" value="TreeGrafter"/>
</dbReference>
<dbReference type="EMBL" id="OV170232">
    <property type="protein sequence ID" value="CAH0718209.1"/>
    <property type="molecule type" value="Genomic_DNA"/>
</dbReference>
<name>A0A8J9Y478_9NEOP</name>
<feature type="domain" description="YEATS" evidence="3">
    <location>
        <begin position="9"/>
        <end position="146"/>
    </location>
</feature>
<organism evidence="4 5">
    <name type="scientific">Brenthis ino</name>
    <name type="common">lesser marbled fritillary</name>
    <dbReference type="NCBI Taxonomy" id="405034"/>
    <lineage>
        <taxon>Eukaryota</taxon>
        <taxon>Metazoa</taxon>
        <taxon>Ecdysozoa</taxon>
        <taxon>Arthropoda</taxon>
        <taxon>Hexapoda</taxon>
        <taxon>Insecta</taxon>
        <taxon>Pterygota</taxon>
        <taxon>Neoptera</taxon>
        <taxon>Endopterygota</taxon>
        <taxon>Lepidoptera</taxon>
        <taxon>Glossata</taxon>
        <taxon>Ditrysia</taxon>
        <taxon>Papilionoidea</taxon>
        <taxon>Nymphalidae</taxon>
        <taxon>Heliconiinae</taxon>
        <taxon>Argynnini</taxon>
        <taxon>Brenthis</taxon>
    </lineage>
</organism>
<dbReference type="GO" id="GO:0008023">
    <property type="term" value="C:transcription elongation factor complex"/>
    <property type="evidence" value="ECO:0007669"/>
    <property type="project" value="TreeGrafter"/>
</dbReference>
<dbReference type="PANTHER" id="PTHR47827">
    <property type="entry name" value="AHD DOMAIN-CONTAINING PROTEIN"/>
    <property type="match status" value="1"/>
</dbReference>
<dbReference type="Proteomes" id="UP000838878">
    <property type="component" value="Chromosome 12"/>
</dbReference>
<evidence type="ECO:0000256" key="2">
    <source>
        <dbReference type="PROSITE-ProRule" id="PRU00376"/>
    </source>
</evidence>
<dbReference type="InterPro" id="IPR052790">
    <property type="entry name" value="YEATS_domain"/>
</dbReference>
<dbReference type="OrthoDB" id="10053467at2759"/>
<gene>
    <name evidence="4" type="ORF">BINO364_LOCUS4731</name>
</gene>
<dbReference type="Pfam" id="PF03366">
    <property type="entry name" value="YEATS"/>
    <property type="match status" value="1"/>
</dbReference>
<evidence type="ECO:0000313" key="4">
    <source>
        <dbReference type="EMBL" id="CAH0718209.1"/>
    </source>
</evidence>
<dbReference type="PROSITE" id="PS51037">
    <property type="entry name" value="YEATS"/>
    <property type="match status" value="1"/>
</dbReference>
<reference evidence="4" key="1">
    <citation type="submission" date="2021-12" db="EMBL/GenBank/DDBJ databases">
        <authorList>
            <person name="Martin H S."/>
        </authorList>
    </citation>
    <scope>NUCLEOTIDE SEQUENCE</scope>
</reference>
<feature type="non-terminal residue" evidence="4">
    <location>
        <position position="280"/>
    </location>
</feature>
<dbReference type="InterPro" id="IPR038704">
    <property type="entry name" value="YEAST_sf"/>
</dbReference>
<evidence type="ECO:0000256" key="1">
    <source>
        <dbReference type="ARBA" id="ARBA00023242"/>
    </source>
</evidence>
<evidence type="ECO:0000313" key="5">
    <source>
        <dbReference type="Proteomes" id="UP000838878"/>
    </source>
</evidence>
<dbReference type="Gene3D" id="2.60.40.1970">
    <property type="entry name" value="YEATS domain"/>
    <property type="match status" value="1"/>
</dbReference>
<dbReference type="AlphaFoldDB" id="A0A8J9Y478"/>
<proteinExistence type="predicted"/>
<dbReference type="PANTHER" id="PTHR47827:SF3">
    <property type="entry name" value="AF-9 ANC1 HOMOLOGY DOMAIN-CONTAINING PROTEIN"/>
    <property type="match status" value="1"/>
</dbReference>
<keyword evidence="5" id="KW-1185">Reference proteome</keyword>
<dbReference type="GO" id="GO:0003682">
    <property type="term" value="F:chromatin binding"/>
    <property type="evidence" value="ECO:0007669"/>
    <property type="project" value="TreeGrafter"/>
</dbReference>
<accession>A0A8J9Y478</accession>